<dbReference type="STRING" id="29730.A0A0D2Q8S9"/>
<dbReference type="GO" id="GO:0000166">
    <property type="term" value="F:nucleotide binding"/>
    <property type="evidence" value="ECO:0007669"/>
    <property type="project" value="UniProtKB-KW"/>
</dbReference>
<dbReference type="Proteomes" id="UP000032304">
    <property type="component" value="Chromosome 2"/>
</dbReference>
<dbReference type="InterPro" id="IPR038005">
    <property type="entry name" value="RX-like_CC"/>
</dbReference>
<proteinExistence type="predicted"/>
<sequence length="486" mass="55403">MDLSAVSSVVKTIGNLITEEARLLGGKDQVESSLGELKLMRSFLKEADSRKVYNDVLRECVAEIRELAYDAEDVIETFAPKVTLKKKGGISNAIKRSACFLKEGRVLHETKSKIEKITARMKELTRELRTYNLRRLGERGDSKWQMVFENVKTYLKRGKGLCIEDVSCFLYLSIFPEDYEIPVERLIQLWVAEGLVSSAEGMLQKVAEGCLVELVERCMVQVGERGPTLKIKTYRMHDLMRGLCLSVAKKENFVCIIDDLHPLDNDDCSLLMVVLGVFLLWKRQGCWTYLFNNFKLLRVLECEACENVAGCKFLNLRAFDFIIPKIPSSLGNLRCLQTLDLKYPAYSGFCCVPDFNTYNCFLADRSKFTKLRKLEIFGSLHIEDCKEGLDKNLSIITSKYLQSLSIDGGGIDPKLLVRLLSSCVYLCELILDGKMRNCYQSITVSLQDSLTLKELVNLEEWKVEEAAMPALHHLKIEYCETLKLEY</sequence>
<dbReference type="InterPro" id="IPR036388">
    <property type="entry name" value="WH-like_DNA-bd_sf"/>
</dbReference>
<dbReference type="Gramene" id="KJB13301">
    <property type="protein sequence ID" value="KJB13301"/>
    <property type="gene ID" value="B456_002G067200"/>
</dbReference>
<dbReference type="GO" id="GO:0098542">
    <property type="term" value="P:defense response to other organism"/>
    <property type="evidence" value="ECO:0007669"/>
    <property type="project" value="TreeGrafter"/>
</dbReference>
<dbReference type="Gene3D" id="1.20.5.4130">
    <property type="match status" value="1"/>
</dbReference>
<evidence type="ECO:0000256" key="3">
    <source>
        <dbReference type="ARBA" id="ARBA00022821"/>
    </source>
</evidence>
<dbReference type="InterPro" id="IPR032675">
    <property type="entry name" value="LRR_dom_sf"/>
</dbReference>
<evidence type="ECO:0000313" key="7">
    <source>
        <dbReference type="EMBL" id="KJB13301.1"/>
    </source>
</evidence>
<evidence type="ECO:0000259" key="6">
    <source>
        <dbReference type="Pfam" id="PF23559"/>
    </source>
</evidence>
<dbReference type="PANTHER" id="PTHR23155:SF1185">
    <property type="entry name" value="DISEASE RESISTANCE RPP8-LIKE PROTEIN 3-RELATED"/>
    <property type="match status" value="1"/>
</dbReference>
<dbReference type="SUPFAM" id="SSF52047">
    <property type="entry name" value="RNI-like"/>
    <property type="match status" value="1"/>
</dbReference>
<dbReference type="Gene3D" id="3.80.10.10">
    <property type="entry name" value="Ribonuclease Inhibitor"/>
    <property type="match status" value="1"/>
</dbReference>
<evidence type="ECO:0000313" key="8">
    <source>
        <dbReference type="Proteomes" id="UP000032304"/>
    </source>
</evidence>
<keyword evidence="4" id="KW-0175">Coiled coil</keyword>
<evidence type="ECO:0000256" key="4">
    <source>
        <dbReference type="SAM" id="Coils"/>
    </source>
</evidence>
<dbReference type="EMBL" id="CM001741">
    <property type="protein sequence ID" value="KJB13301.1"/>
    <property type="molecule type" value="Genomic_DNA"/>
</dbReference>
<dbReference type="FunFam" id="1.10.10.10:FF:000322">
    <property type="entry name" value="Probable disease resistance protein At1g63360"/>
    <property type="match status" value="1"/>
</dbReference>
<keyword evidence="3" id="KW-0611">Plant defense</keyword>
<gene>
    <name evidence="7" type="ORF">B456_002G067200</name>
</gene>
<keyword evidence="1" id="KW-0677">Repeat</keyword>
<name>A0A0D2Q8S9_GOSRA</name>
<evidence type="ECO:0000256" key="1">
    <source>
        <dbReference type="ARBA" id="ARBA00022737"/>
    </source>
</evidence>
<protein>
    <submittedName>
        <fullName evidence="7">Uncharacterized protein</fullName>
    </submittedName>
</protein>
<feature type="domain" description="Disease resistance protein winged helix" evidence="6">
    <location>
        <begin position="174"/>
        <end position="243"/>
    </location>
</feature>
<dbReference type="AlphaFoldDB" id="A0A0D2Q8S9"/>
<dbReference type="Pfam" id="PF18052">
    <property type="entry name" value="Rx_N"/>
    <property type="match status" value="1"/>
</dbReference>
<evidence type="ECO:0000259" key="5">
    <source>
        <dbReference type="Pfam" id="PF18052"/>
    </source>
</evidence>
<reference evidence="7 8" key="1">
    <citation type="journal article" date="2012" name="Nature">
        <title>Repeated polyploidization of Gossypium genomes and the evolution of spinnable cotton fibres.</title>
        <authorList>
            <person name="Paterson A.H."/>
            <person name="Wendel J.F."/>
            <person name="Gundlach H."/>
            <person name="Guo H."/>
            <person name="Jenkins J."/>
            <person name="Jin D."/>
            <person name="Llewellyn D."/>
            <person name="Showmaker K.C."/>
            <person name="Shu S."/>
            <person name="Udall J."/>
            <person name="Yoo M.J."/>
            <person name="Byers R."/>
            <person name="Chen W."/>
            <person name="Doron-Faigenboim A."/>
            <person name="Duke M.V."/>
            <person name="Gong L."/>
            <person name="Grimwood J."/>
            <person name="Grover C."/>
            <person name="Grupp K."/>
            <person name="Hu G."/>
            <person name="Lee T.H."/>
            <person name="Li J."/>
            <person name="Lin L."/>
            <person name="Liu T."/>
            <person name="Marler B.S."/>
            <person name="Page J.T."/>
            <person name="Roberts A.W."/>
            <person name="Romanel E."/>
            <person name="Sanders W.S."/>
            <person name="Szadkowski E."/>
            <person name="Tan X."/>
            <person name="Tang H."/>
            <person name="Xu C."/>
            <person name="Wang J."/>
            <person name="Wang Z."/>
            <person name="Zhang D."/>
            <person name="Zhang L."/>
            <person name="Ashrafi H."/>
            <person name="Bedon F."/>
            <person name="Bowers J.E."/>
            <person name="Brubaker C.L."/>
            <person name="Chee P.W."/>
            <person name="Das S."/>
            <person name="Gingle A.R."/>
            <person name="Haigler C.H."/>
            <person name="Harker D."/>
            <person name="Hoffmann L.V."/>
            <person name="Hovav R."/>
            <person name="Jones D.C."/>
            <person name="Lemke C."/>
            <person name="Mansoor S."/>
            <person name="ur Rahman M."/>
            <person name="Rainville L.N."/>
            <person name="Rambani A."/>
            <person name="Reddy U.K."/>
            <person name="Rong J.K."/>
            <person name="Saranga Y."/>
            <person name="Scheffler B.E."/>
            <person name="Scheffler J.A."/>
            <person name="Stelly D.M."/>
            <person name="Triplett B.A."/>
            <person name="Van Deynze A."/>
            <person name="Vaslin M.F."/>
            <person name="Waghmare V.N."/>
            <person name="Walford S.A."/>
            <person name="Wright R.J."/>
            <person name="Zaki E.A."/>
            <person name="Zhang T."/>
            <person name="Dennis E.S."/>
            <person name="Mayer K.F."/>
            <person name="Peterson D.G."/>
            <person name="Rokhsar D.S."/>
            <person name="Wang X."/>
            <person name="Schmutz J."/>
        </authorList>
    </citation>
    <scope>NUCLEOTIDE SEQUENCE [LARGE SCALE GENOMIC DNA]</scope>
</reference>
<dbReference type="PANTHER" id="PTHR23155">
    <property type="entry name" value="DISEASE RESISTANCE PROTEIN RP"/>
    <property type="match status" value="1"/>
</dbReference>
<dbReference type="InterPro" id="IPR041118">
    <property type="entry name" value="Rx_N"/>
</dbReference>
<keyword evidence="8" id="KW-1185">Reference proteome</keyword>
<feature type="coiled-coil region" evidence="4">
    <location>
        <begin position="107"/>
        <end position="134"/>
    </location>
</feature>
<feature type="domain" description="Disease resistance N-terminal" evidence="5">
    <location>
        <begin position="5"/>
        <end position="87"/>
    </location>
</feature>
<dbReference type="InterPro" id="IPR058922">
    <property type="entry name" value="WHD_DRP"/>
</dbReference>
<dbReference type="Gene3D" id="1.10.10.10">
    <property type="entry name" value="Winged helix-like DNA-binding domain superfamily/Winged helix DNA-binding domain"/>
    <property type="match status" value="1"/>
</dbReference>
<accession>A0A0D2Q8S9</accession>
<dbReference type="Pfam" id="PF23559">
    <property type="entry name" value="WHD_DRP"/>
    <property type="match status" value="1"/>
</dbReference>
<organism evidence="7 8">
    <name type="scientific">Gossypium raimondii</name>
    <name type="common">Peruvian cotton</name>
    <name type="synonym">Gossypium klotzschianum subsp. raimondii</name>
    <dbReference type="NCBI Taxonomy" id="29730"/>
    <lineage>
        <taxon>Eukaryota</taxon>
        <taxon>Viridiplantae</taxon>
        <taxon>Streptophyta</taxon>
        <taxon>Embryophyta</taxon>
        <taxon>Tracheophyta</taxon>
        <taxon>Spermatophyta</taxon>
        <taxon>Magnoliopsida</taxon>
        <taxon>eudicotyledons</taxon>
        <taxon>Gunneridae</taxon>
        <taxon>Pentapetalae</taxon>
        <taxon>rosids</taxon>
        <taxon>malvids</taxon>
        <taxon>Malvales</taxon>
        <taxon>Malvaceae</taxon>
        <taxon>Malvoideae</taxon>
        <taxon>Gossypium</taxon>
    </lineage>
</organism>
<dbReference type="CDD" id="cd14798">
    <property type="entry name" value="RX-CC_like"/>
    <property type="match status" value="1"/>
</dbReference>
<dbReference type="eggNOG" id="KOG4658">
    <property type="taxonomic scope" value="Eukaryota"/>
</dbReference>
<dbReference type="InterPro" id="IPR044974">
    <property type="entry name" value="Disease_R_plants"/>
</dbReference>
<evidence type="ECO:0000256" key="2">
    <source>
        <dbReference type="ARBA" id="ARBA00022741"/>
    </source>
</evidence>
<keyword evidence="2" id="KW-0547">Nucleotide-binding</keyword>